<proteinExistence type="predicted"/>
<organism evidence="1 2">
    <name type="scientific">Streptomyces plumbiresistens</name>
    <dbReference type="NCBI Taxonomy" id="511811"/>
    <lineage>
        <taxon>Bacteria</taxon>
        <taxon>Bacillati</taxon>
        <taxon>Actinomycetota</taxon>
        <taxon>Actinomycetes</taxon>
        <taxon>Kitasatosporales</taxon>
        <taxon>Streptomycetaceae</taxon>
        <taxon>Streptomyces</taxon>
    </lineage>
</organism>
<sequence length="106" mass="12022">MRDFLADSAYDDEREIAQYLLAGHGLFSVMGSSEDVLGSGQTILGGDSIHSDGEWVWRGDLRFYVRTHHVALPTEFLERVRGFNHVMPAEDLSRLMEIAKDIRARL</sequence>
<gene>
    <name evidence="1" type="ORF">GCM10022232_94140</name>
</gene>
<reference evidence="2" key="1">
    <citation type="journal article" date="2019" name="Int. J. Syst. Evol. Microbiol.">
        <title>The Global Catalogue of Microorganisms (GCM) 10K type strain sequencing project: providing services to taxonomists for standard genome sequencing and annotation.</title>
        <authorList>
            <consortium name="The Broad Institute Genomics Platform"/>
            <consortium name="The Broad Institute Genome Sequencing Center for Infectious Disease"/>
            <person name="Wu L."/>
            <person name="Ma J."/>
        </authorList>
    </citation>
    <scope>NUCLEOTIDE SEQUENCE [LARGE SCALE GENOMIC DNA]</scope>
    <source>
        <strain evidence="2">JCM 16924</strain>
    </source>
</reference>
<protein>
    <submittedName>
        <fullName evidence="1">Uncharacterized protein</fullName>
    </submittedName>
</protein>
<evidence type="ECO:0000313" key="2">
    <source>
        <dbReference type="Proteomes" id="UP001500456"/>
    </source>
</evidence>
<keyword evidence="2" id="KW-1185">Reference proteome</keyword>
<dbReference type="Proteomes" id="UP001500456">
    <property type="component" value="Unassembled WGS sequence"/>
</dbReference>
<dbReference type="EMBL" id="BAAAZX010000072">
    <property type="protein sequence ID" value="GAA4033525.1"/>
    <property type="molecule type" value="Genomic_DNA"/>
</dbReference>
<evidence type="ECO:0000313" key="1">
    <source>
        <dbReference type="EMBL" id="GAA4033525.1"/>
    </source>
</evidence>
<name>A0ABP7TZY0_9ACTN</name>
<accession>A0ABP7TZY0</accession>
<comment type="caution">
    <text evidence="1">The sequence shown here is derived from an EMBL/GenBank/DDBJ whole genome shotgun (WGS) entry which is preliminary data.</text>
</comment>